<protein>
    <submittedName>
        <fullName evidence="1">Hypothetical cytosolic protein</fullName>
    </submittedName>
</protein>
<dbReference type="Pfam" id="PF08020">
    <property type="entry name" value="DUF1706"/>
    <property type="match status" value="1"/>
</dbReference>
<dbReference type="InterPro" id="IPR012550">
    <property type="entry name" value="DUF1706"/>
</dbReference>
<evidence type="ECO:0000313" key="1">
    <source>
        <dbReference type="EMBL" id="AEK30031.1"/>
    </source>
</evidence>
<organism evidence="1 2">
    <name type="scientific">Bifidobacterium animalis subsp. lactis CNCM I-2494</name>
    <dbReference type="NCBI Taxonomy" id="1042403"/>
    <lineage>
        <taxon>Bacteria</taxon>
        <taxon>Bacillati</taxon>
        <taxon>Actinomycetota</taxon>
        <taxon>Actinomycetes</taxon>
        <taxon>Bifidobacteriales</taxon>
        <taxon>Bifidobacteriaceae</taxon>
        <taxon>Bifidobacterium</taxon>
    </lineage>
</organism>
<name>A0A806FS87_BIFAN</name>
<dbReference type="AlphaFoldDB" id="A0A806FS87"/>
<dbReference type="PANTHER" id="PTHR40658">
    <property type="match status" value="1"/>
</dbReference>
<proteinExistence type="predicted"/>
<dbReference type="Gene3D" id="1.20.120.450">
    <property type="entry name" value="dinb family like domain"/>
    <property type="match status" value="1"/>
</dbReference>
<dbReference type="Proteomes" id="UP000008394">
    <property type="component" value="Chromosome"/>
</dbReference>
<sequence>MLAYQLGWIGLLLDWEHAEQEGHVMHMPAPEYSWNRLGELYEMFYET</sequence>
<dbReference type="PANTHER" id="PTHR40658:SF3">
    <property type="entry name" value="CLBS_DFSB FAMILY FOUR-HELIX BUNDLE PROTEIN"/>
    <property type="match status" value="1"/>
</dbReference>
<accession>A0A806FS87</accession>
<evidence type="ECO:0000313" key="2">
    <source>
        <dbReference type="Proteomes" id="UP000008394"/>
    </source>
</evidence>
<dbReference type="InterPro" id="IPR034660">
    <property type="entry name" value="DinB/YfiT-like"/>
</dbReference>
<dbReference type="KEGG" id="bnm:BALAC2494_01780"/>
<reference evidence="1 2" key="1">
    <citation type="journal article" date="2011" name="J. Bacteriol.">
        <title>Genome Sequence of the Probiotic Strain Bifidobacterium animalis subsp. lactis CNCM I-2494.</title>
        <authorList>
            <person name="Chervaux C."/>
            <person name="Grimaldi C."/>
            <person name="Bolotin A."/>
            <person name="Quinquis B."/>
            <person name="Legrain-Raspaud S."/>
            <person name="van Hylckama Vlieg J.E."/>
            <person name="Denariaz G."/>
            <person name="Smokvina T."/>
        </authorList>
    </citation>
    <scope>NUCLEOTIDE SEQUENCE [LARGE SCALE GENOMIC DNA]</scope>
    <source>
        <strain evidence="1 2">CNCM I-2494</strain>
    </source>
</reference>
<dbReference type="EMBL" id="CP002915">
    <property type="protein sequence ID" value="AEK30031.1"/>
    <property type="molecule type" value="Genomic_DNA"/>
</dbReference>
<gene>
    <name evidence="1" type="ORF">BALAC2494_01780</name>
</gene>